<feature type="transmembrane region" description="Helical" evidence="1">
    <location>
        <begin position="45"/>
        <end position="65"/>
    </location>
</feature>
<sequence length="208" mass="24438">MRFKINIALLSFFSFLMLRITLPYLAFDDHTAFLRIKQWVIDNSLWKTAFYIHVLSSMFCLIAGFTQFSNKILTRYPVWHRTMGQLYVGVILFLSGPSGLIMSIYANGGFISQLAFTSLSLLWLYFTFQGYYQIRKGNLSLHQQFIIRSYALTLSALTLRAWKWVIVLLLRPHPMDVYQWVAWLGWVPNLLIAEWYIRNSMKKSIALK</sequence>
<accession>A0ABT3CQV0</accession>
<feature type="transmembrane region" description="Helical" evidence="1">
    <location>
        <begin position="110"/>
        <end position="128"/>
    </location>
</feature>
<keyword evidence="1" id="KW-0812">Transmembrane</keyword>
<feature type="transmembrane region" description="Helical" evidence="1">
    <location>
        <begin position="149"/>
        <end position="171"/>
    </location>
</feature>
<dbReference type="Proteomes" id="UP001300692">
    <property type="component" value="Unassembled WGS sequence"/>
</dbReference>
<evidence type="ECO:0000313" key="3">
    <source>
        <dbReference type="Proteomes" id="UP001300692"/>
    </source>
</evidence>
<keyword evidence="3" id="KW-1185">Reference proteome</keyword>
<dbReference type="InterPro" id="IPR018750">
    <property type="entry name" value="DUF2306_membrane"/>
</dbReference>
<dbReference type="RefSeq" id="WP_264136628.1">
    <property type="nucleotide sequence ID" value="NZ_JAOYOD010000001.1"/>
</dbReference>
<dbReference type="Pfam" id="PF10067">
    <property type="entry name" value="DUF2306"/>
    <property type="match status" value="1"/>
</dbReference>
<feature type="transmembrane region" description="Helical" evidence="1">
    <location>
        <begin position="177"/>
        <end position="197"/>
    </location>
</feature>
<evidence type="ECO:0000256" key="1">
    <source>
        <dbReference type="SAM" id="Phobius"/>
    </source>
</evidence>
<name>A0ABT3CQV0_9BACT</name>
<organism evidence="2 3">
    <name type="scientific">Reichenbachiella ulvae</name>
    <dbReference type="NCBI Taxonomy" id="2980104"/>
    <lineage>
        <taxon>Bacteria</taxon>
        <taxon>Pseudomonadati</taxon>
        <taxon>Bacteroidota</taxon>
        <taxon>Cytophagia</taxon>
        <taxon>Cytophagales</taxon>
        <taxon>Reichenbachiellaceae</taxon>
        <taxon>Reichenbachiella</taxon>
    </lineage>
</organism>
<dbReference type="EMBL" id="JAOYOD010000001">
    <property type="protein sequence ID" value="MCV9385845.1"/>
    <property type="molecule type" value="Genomic_DNA"/>
</dbReference>
<comment type="caution">
    <text evidence="2">The sequence shown here is derived from an EMBL/GenBank/DDBJ whole genome shotgun (WGS) entry which is preliminary data.</text>
</comment>
<gene>
    <name evidence="2" type="ORF">N7U62_04185</name>
</gene>
<protein>
    <submittedName>
        <fullName evidence="2">DUF2306 domain-containing protein</fullName>
    </submittedName>
</protein>
<keyword evidence="1" id="KW-0472">Membrane</keyword>
<reference evidence="2 3" key="1">
    <citation type="submission" date="2022-10" db="EMBL/GenBank/DDBJ databases">
        <title>Comparative genomics and taxonomic characterization of three novel marine species of genus Reichenbachiella exhibiting antioxidant and polysaccharide degradation activities.</title>
        <authorList>
            <person name="Muhammad N."/>
            <person name="Lee Y.-J."/>
            <person name="Ko J."/>
            <person name="Kim S.-G."/>
        </authorList>
    </citation>
    <scope>NUCLEOTIDE SEQUENCE [LARGE SCALE GENOMIC DNA]</scope>
    <source>
        <strain evidence="2 3">ABR2-5</strain>
    </source>
</reference>
<feature type="transmembrane region" description="Helical" evidence="1">
    <location>
        <begin position="7"/>
        <end position="25"/>
    </location>
</feature>
<proteinExistence type="predicted"/>
<evidence type="ECO:0000313" key="2">
    <source>
        <dbReference type="EMBL" id="MCV9385845.1"/>
    </source>
</evidence>
<keyword evidence="1" id="KW-1133">Transmembrane helix</keyword>
<feature type="transmembrane region" description="Helical" evidence="1">
    <location>
        <begin position="86"/>
        <end position="104"/>
    </location>
</feature>